<organism evidence="1 2">
    <name type="scientific">Hathewaya limosa</name>
    <name type="common">Clostridium limosum</name>
    <dbReference type="NCBI Taxonomy" id="1536"/>
    <lineage>
        <taxon>Bacteria</taxon>
        <taxon>Bacillati</taxon>
        <taxon>Bacillota</taxon>
        <taxon>Clostridia</taxon>
        <taxon>Eubacteriales</taxon>
        <taxon>Clostridiaceae</taxon>
        <taxon>Hathewaya</taxon>
    </lineage>
</organism>
<reference evidence="1 2" key="1">
    <citation type="submission" date="2023-07" db="EMBL/GenBank/DDBJ databases">
        <title>Genomic Encyclopedia of Type Strains, Phase IV (KMG-IV): sequencing the most valuable type-strain genomes for metagenomic binning, comparative biology and taxonomic classification.</title>
        <authorList>
            <person name="Goeker M."/>
        </authorList>
    </citation>
    <scope>NUCLEOTIDE SEQUENCE [LARGE SCALE GENOMIC DNA]</scope>
    <source>
        <strain evidence="1 2">DSM 1400</strain>
    </source>
</reference>
<dbReference type="Proteomes" id="UP001224418">
    <property type="component" value="Unassembled WGS sequence"/>
</dbReference>
<dbReference type="EMBL" id="JAUSWN010000001">
    <property type="protein sequence ID" value="MDQ0478392.1"/>
    <property type="molecule type" value="Genomic_DNA"/>
</dbReference>
<protein>
    <submittedName>
        <fullName evidence="1">Uncharacterized protein</fullName>
    </submittedName>
</protein>
<name>A0ABU0JR62_HATLI</name>
<keyword evidence="2" id="KW-1185">Reference proteome</keyword>
<proteinExistence type="predicted"/>
<evidence type="ECO:0000313" key="1">
    <source>
        <dbReference type="EMBL" id="MDQ0478392.1"/>
    </source>
</evidence>
<dbReference type="RefSeq" id="WP_307354704.1">
    <property type="nucleotide sequence ID" value="NZ_BAAACJ010000024.1"/>
</dbReference>
<accession>A0ABU0JR62</accession>
<sequence length="133" mass="15645">MKDLFTCLNNIYGCYKGKVINVNKKLKATLNKKLTLLSDIDSKNSIKVPILNNDPHLFISNDFFEMLNEYCGQKKDIINPLNMDFKIYNKTFKIFKSSISLLIQKLEEDISVTKKHKFFSNTTIFFFMEKRKL</sequence>
<gene>
    <name evidence="1" type="ORF">QOZ93_000093</name>
</gene>
<comment type="caution">
    <text evidence="1">The sequence shown here is derived from an EMBL/GenBank/DDBJ whole genome shotgun (WGS) entry which is preliminary data.</text>
</comment>
<evidence type="ECO:0000313" key="2">
    <source>
        <dbReference type="Proteomes" id="UP001224418"/>
    </source>
</evidence>